<dbReference type="GO" id="GO:0008483">
    <property type="term" value="F:transaminase activity"/>
    <property type="evidence" value="ECO:0007669"/>
    <property type="project" value="UniProtKB-KW"/>
</dbReference>
<dbReference type="RefSeq" id="WP_353715194.1">
    <property type="nucleotide sequence ID" value="NZ_CP159307.1"/>
</dbReference>
<evidence type="ECO:0000256" key="3">
    <source>
        <dbReference type="ARBA" id="ARBA00022898"/>
    </source>
</evidence>
<dbReference type="CDD" id="cd00614">
    <property type="entry name" value="CGS_like"/>
    <property type="match status" value="1"/>
</dbReference>
<sequence>MEFETAAIHSGVRPDNCYGALSVPIYQTSTFVFEDIGKTRGYDYTRSGNPTRKVLEDTIARLEGGHAAFACATGMAAITTVLHLLKAGDHIISCDDIYGGTYRLFRSVMSRFGIEVSFVCLRNRADLEAAIRPNTRMIWLETPSNPLLNITDLEMVAAVAKERKIMTVLDNTFASPVFLQPVSFGIDLVVHSTTKYLNGHCDVVGGAIVTTTPELSQEVGFLVNAMGVSQAPFDAWLVLRGIETLHIRMAQHEKNSIAIARFLKEQPGIRKVYYPGLPEHPGHEIARRQMTGFGGVVSFEMEGGFEEASRVLRGLRLFALAESLGGVASLAEHPVTMSHASMSAEHRQRVGITDSLIRLSVGLEHTDDLTADLAQALQPGA</sequence>
<keyword evidence="6" id="KW-0808">Transferase</keyword>
<dbReference type="FunFam" id="3.40.640.10:FF:000009">
    <property type="entry name" value="Cystathionine gamma-synthase homolog"/>
    <property type="match status" value="1"/>
</dbReference>
<reference evidence="6" key="1">
    <citation type="submission" date="2024-06" db="EMBL/GenBank/DDBJ databases">
        <title>A Novel Isolate, Dehalogenimonas sp. Strain 4OHTPN, Dechlorinates Aromatic 4 Hydroxy chlorothalonil by a Novel Reductive Dehalogenase.</title>
        <authorList>
            <person name="Liu G."/>
        </authorList>
    </citation>
    <scope>NUCLEOTIDE SEQUENCE</scope>
    <source>
        <strain evidence="6">4OHTPN</strain>
    </source>
</reference>
<feature type="modified residue" description="N6-(pyridoxal phosphate)lysine" evidence="4">
    <location>
        <position position="195"/>
    </location>
</feature>
<comment type="cofactor">
    <cofactor evidence="1 5">
        <name>pyridoxal 5'-phosphate</name>
        <dbReference type="ChEBI" id="CHEBI:597326"/>
    </cofactor>
</comment>
<evidence type="ECO:0000256" key="1">
    <source>
        <dbReference type="ARBA" id="ARBA00001933"/>
    </source>
</evidence>
<dbReference type="GO" id="GO:0004123">
    <property type="term" value="F:cystathionine gamma-lyase activity"/>
    <property type="evidence" value="ECO:0007669"/>
    <property type="project" value="UniProtKB-ARBA"/>
</dbReference>
<evidence type="ECO:0000256" key="5">
    <source>
        <dbReference type="RuleBase" id="RU362118"/>
    </source>
</evidence>
<dbReference type="GO" id="GO:0019346">
    <property type="term" value="P:transsulfuration"/>
    <property type="evidence" value="ECO:0007669"/>
    <property type="project" value="InterPro"/>
</dbReference>
<dbReference type="EMBL" id="CP159307">
    <property type="protein sequence ID" value="XCH34006.1"/>
    <property type="molecule type" value="Genomic_DNA"/>
</dbReference>
<dbReference type="InterPro" id="IPR015424">
    <property type="entry name" value="PyrdxlP-dep_Trfase"/>
</dbReference>
<dbReference type="Gene3D" id="3.90.1150.10">
    <property type="entry name" value="Aspartate Aminotransferase, domain 1"/>
    <property type="match status" value="1"/>
</dbReference>
<dbReference type="PANTHER" id="PTHR11808">
    <property type="entry name" value="TRANS-SULFURATION ENZYME FAMILY MEMBER"/>
    <property type="match status" value="1"/>
</dbReference>
<dbReference type="InterPro" id="IPR015421">
    <property type="entry name" value="PyrdxlP-dep_Trfase_major"/>
</dbReference>
<dbReference type="PIRSF" id="PIRSF001434">
    <property type="entry name" value="CGS"/>
    <property type="match status" value="1"/>
</dbReference>
<dbReference type="FunFam" id="3.90.1150.10:FF:000008">
    <property type="entry name" value="Cystathionine gamma-synthase"/>
    <property type="match status" value="1"/>
</dbReference>
<dbReference type="AlphaFoldDB" id="A0AAU8GC40"/>
<dbReference type="InterPro" id="IPR000277">
    <property type="entry name" value="Cys/Met-Metab_PyrdxlP-dep_enz"/>
</dbReference>
<evidence type="ECO:0000313" key="6">
    <source>
        <dbReference type="EMBL" id="XCH34006.1"/>
    </source>
</evidence>
<evidence type="ECO:0000256" key="4">
    <source>
        <dbReference type="PIRSR" id="PIRSR001434-2"/>
    </source>
</evidence>
<accession>A0AAU8GC40</accession>
<evidence type="ECO:0000256" key="2">
    <source>
        <dbReference type="ARBA" id="ARBA00009077"/>
    </source>
</evidence>
<dbReference type="GO" id="GO:0030170">
    <property type="term" value="F:pyridoxal phosphate binding"/>
    <property type="evidence" value="ECO:0007669"/>
    <property type="project" value="InterPro"/>
</dbReference>
<comment type="similarity">
    <text evidence="2 5">Belongs to the trans-sulfuration enzymes family.</text>
</comment>
<keyword evidence="6" id="KW-0032">Aminotransferase</keyword>
<protein>
    <submittedName>
        <fullName evidence="6">PLP-dependent aspartate aminotransferase family protein</fullName>
    </submittedName>
</protein>
<keyword evidence="3 4" id="KW-0663">Pyridoxal phosphate</keyword>
<dbReference type="SUPFAM" id="SSF53383">
    <property type="entry name" value="PLP-dependent transferases"/>
    <property type="match status" value="1"/>
</dbReference>
<dbReference type="Pfam" id="PF01053">
    <property type="entry name" value="Cys_Met_Meta_PP"/>
    <property type="match status" value="1"/>
</dbReference>
<organism evidence="6">
    <name type="scientific">Dehalogenimonas sp. 4OHTPN</name>
    <dbReference type="NCBI Taxonomy" id="3166643"/>
    <lineage>
        <taxon>Bacteria</taxon>
        <taxon>Bacillati</taxon>
        <taxon>Chloroflexota</taxon>
        <taxon>Dehalococcoidia</taxon>
        <taxon>Dehalococcoidales</taxon>
        <taxon>Dehalococcoidaceae</taxon>
        <taxon>Dehalogenimonas</taxon>
    </lineage>
</organism>
<dbReference type="GO" id="GO:0005737">
    <property type="term" value="C:cytoplasm"/>
    <property type="evidence" value="ECO:0007669"/>
    <property type="project" value="TreeGrafter"/>
</dbReference>
<gene>
    <name evidence="6" type="ORF">ABV300_03765</name>
</gene>
<dbReference type="InterPro" id="IPR015422">
    <property type="entry name" value="PyrdxlP-dep_Trfase_small"/>
</dbReference>
<dbReference type="Gene3D" id="3.40.640.10">
    <property type="entry name" value="Type I PLP-dependent aspartate aminotransferase-like (Major domain)"/>
    <property type="match status" value="1"/>
</dbReference>
<name>A0AAU8GC40_9CHLR</name>
<proteinExistence type="inferred from homology"/>